<dbReference type="GO" id="GO:0004534">
    <property type="term" value="F:5'-3' RNA exonuclease activity"/>
    <property type="evidence" value="ECO:0007669"/>
    <property type="project" value="TreeGrafter"/>
</dbReference>
<dbReference type="InterPro" id="IPR027417">
    <property type="entry name" value="P-loop_NTPase"/>
</dbReference>
<dbReference type="EMBL" id="JACBNQ010000002">
    <property type="protein sequence ID" value="NYB73424.1"/>
    <property type="molecule type" value="Genomic_DNA"/>
</dbReference>
<dbReference type="InterPro" id="IPR016195">
    <property type="entry name" value="Pol/histidinol_Pase-like"/>
</dbReference>
<reference evidence="3" key="1">
    <citation type="submission" date="2020-07" db="EMBL/GenBank/DDBJ databases">
        <title>Genomic analysis of a strain of Sedimentibacter Hydroxybenzoicus DSM7310.</title>
        <authorList>
            <person name="Ma S."/>
        </authorList>
    </citation>
    <scope>NUCLEOTIDE SEQUENCE</scope>
    <source>
        <strain evidence="3">DSM 7310</strain>
    </source>
</reference>
<dbReference type="InterPro" id="IPR052018">
    <property type="entry name" value="PHP_domain"/>
</dbReference>
<comment type="caution">
    <text evidence="3">The sequence shown here is derived from an EMBL/GenBank/DDBJ whole genome shotgun (WGS) entry which is preliminary data.</text>
</comment>
<dbReference type="AlphaFoldDB" id="A0A974BHS5"/>
<dbReference type="SUPFAM" id="SSF52540">
    <property type="entry name" value="P-loop containing nucleoside triphosphate hydrolases"/>
    <property type="match status" value="1"/>
</dbReference>
<dbReference type="SMART" id="SM00481">
    <property type="entry name" value="POLIIIAc"/>
    <property type="match status" value="1"/>
</dbReference>
<feature type="domain" description="Polymerase/histidinol phosphatase N-terminal" evidence="2">
    <location>
        <begin position="13"/>
        <end position="78"/>
    </location>
</feature>
<organism evidence="3 4">
    <name type="scientific">Sedimentibacter hydroxybenzoicus DSM 7310</name>
    <dbReference type="NCBI Taxonomy" id="1123245"/>
    <lineage>
        <taxon>Bacteria</taxon>
        <taxon>Bacillati</taxon>
        <taxon>Bacillota</taxon>
        <taxon>Tissierellia</taxon>
        <taxon>Sedimentibacter</taxon>
    </lineage>
</organism>
<keyword evidence="4" id="KW-1185">Reference proteome</keyword>
<dbReference type="InterPro" id="IPR004013">
    <property type="entry name" value="PHP_dom"/>
</dbReference>
<dbReference type="NCBIfam" id="NF045780">
    <property type="entry name" value="TrlF_fam_ATP"/>
    <property type="match status" value="1"/>
</dbReference>
<feature type="coiled-coil region" evidence="1">
    <location>
        <begin position="448"/>
        <end position="475"/>
    </location>
</feature>
<dbReference type="InterPro" id="IPR054787">
    <property type="entry name" value="TrlF_ATPase"/>
</dbReference>
<dbReference type="SUPFAM" id="SSF89550">
    <property type="entry name" value="PHP domain-like"/>
    <property type="match status" value="1"/>
</dbReference>
<feature type="coiled-coil region" evidence="1">
    <location>
        <begin position="503"/>
        <end position="537"/>
    </location>
</feature>
<protein>
    <submittedName>
        <fullName evidence="3">PHP domain-containing protein</fullName>
    </submittedName>
</protein>
<dbReference type="Proteomes" id="UP000611629">
    <property type="component" value="Unassembled WGS sequence"/>
</dbReference>
<dbReference type="Gene3D" id="3.40.50.300">
    <property type="entry name" value="P-loop containing nucleotide triphosphate hydrolases"/>
    <property type="match status" value="2"/>
</dbReference>
<dbReference type="RefSeq" id="WP_179237100.1">
    <property type="nucleotide sequence ID" value="NZ_JACBNQ010000002.1"/>
</dbReference>
<evidence type="ECO:0000313" key="4">
    <source>
        <dbReference type="Proteomes" id="UP000611629"/>
    </source>
</evidence>
<gene>
    <name evidence="3" type="ORF">HZF24_04640</name>
</gene>
<accession>A0A974BHS5</accession>
<dbReference type="GO" id="GO:0035312">
    <property type="term" value="F:5'-3' DNA exonuclease activity"/>
    <property type="evidence" value="ECO:0007669"/>
    <property type="project" value="TreeGrafter"/>
</dbReference>
<dbReference type="Pfam" id="PF02811">
    <property type="entry name" value="PHP"/>
    <property type="match status" value="1"/>
</dbReference>
<dbReference type="Gene3D" id="3.20.20.140">
    <property type="entry name" value="Metal-dependent hydrolases"/>
    <property type="match status" value="1"/>
</dbReference>
<proteinExistence type="predicted"/>
<name>A0A974BHS5_SEDHY</name>
<dbReference type="InterPro" id="IPR003141">
    <property type="entry name" value="Pol/His_phosphatase_N"/>
</dbReference>
<dbReference type="PANTHER" id="PTHR42924">
    <property type="entry name" value="EXONUCLEASE"/>
    <property type="match status" value="1"/>
</dbReference>
<evidence type="ECO:0000259" key="2">
    <source>
        <dbReference type="SMART" id="SM00481"/>
    </source>
</evidence>
<evidence type="ECO:0000313" key="3">
    <source>
        <dbReference type="EMBL" id="NYB73424.1"/>
    </source>
</evidence>
<evidence type="ECO:0000256" key="1">
    <source>
        <dbReference type="SAM" id="Coils"/>
    </source>
</evidence>
<dbReference type="PANTHER" id="PTHR42924:SF3">
    <property type="entry name" value="POLYMERASE_HISTIDINOL PHOSPHATASE N-TERMINAL DOMAIN-CONTAINING PROTEIN"/>
    <property type="match status" value="1"/>
</dbReference>
<sequence length="960" mass="110599">MSEYKRGSEWRKWDLHIHSNASDGNGTPIEIVDEAIRKGISVIALTDHHTVKNIDEIKEYSKDKCIHVISGIEFRTEYGEKSVHIIGLFPDVFNEIELNSKALNDLILSPLDLSETRIIAKGRESDPSLTEDKAFKKGMFQVQVDFKKASELIRKYGGLVTVHSGDKHGSIEEMKHQGKSPRNVSNIADSLGPVKEEILKEYVDLCEMSSWDEKNTKFYLKKFNRNTIVASDAHDFKKIGEEYSWIKADPNINGLQHASIEPDRIFIGEIPPALDRLQKNKTKTLERLTVSWEDSYTGLSGEWFKDVDILINPEMTAVIGNKGSGKTAIAEIIALLSECKNSNDFVFLNKTKFKNKKLATNFKARLNWYNNVLEKTKNLDEETDFTAEELIHFVPQRSFESFCNDSDEKFEEEINKVVFSRMPIEETLGFSTFKGLLEKKKNVIVERRDELSLKIKSLNESIKRLEESKDNKNVQALQSAILQNNLELEEHNKIKPTEVKPPKDLDTKEYQELIEEHKKVQEQISNEQKLLNQLFQKQSDLEIIIESITNLSERTKASIGEISKKLQTYKVDIEKVFSFNVNSSDVTAILSTVKEEIKAAKLKISDDPGSLGILIISENEMRKKIDAFNQENEGKLSKYQKFIDDNKEWHEKLEKIIKHKEELNDKIEYLGDLVDSPIVADINKLKLERLEKVKQIFDCYNDEVKIYNQFKIPITNFIQAYKEQLDSYDVKIDVGLYPKDDFVNSFVETYIDSGVTSEFRGQDGQKLFKTIVNESDFTTYERVELFINKIQSVFEKDSKKCYHHIFKKGKYDAFVDCFYNLEFLKARYSLQLYGKPLQELSPGERGSLLLVFYLLLDARDIPLVLDQPEDNLDNESVAKILVPFIREAKKRRQIIIITHNSNLAVVSDAEQIIRVRLDKTSDKFSFESGSLESNIINDVVDVLEGTKSSFRIRQTKYDIS</sequence>
<keyword evidence="1" id="KW-0175">Coiled coil</keyword>